<dbReference type="RefSeq" id="WP_072832150.1">
    <property type="nucleotide sequence ID" value="NZ_FQXP01000008.1"/>
</dbReference>
<dbReference type="CDD" id="cd08195">
    <property type="entry name" value="DHQS"/>
    <property type="match status" value="1"/>
</dbReference>
<feature type="binding site" evidence="17">
    <location>
        <position position="152"/>
    </location>
    <ligand>
        <name>NAD(+)</name>
        <dbReference type="ChEBI" id="CHEBI:57540"/>
    </ligand>
</feature>
<evidence type="ECO:0000256" key="5">
    <source>
        <dbReference type="ARBA" id="ARBA00005412"/>
    </source>
</evidence>
<evidence type="ECO:0000256" key="1">
    <source>
        <dbReference type="ARBA" id="ARBA00001393"/>
    </source>
</evidence>
<evidence type="ECO:0000256" key="17">
    <source>
        <dbReference type="HAMAP-Rule" id="MF_00110"/>
    </source>
</evidence>
<keyword evidence="16 17" id="KW-0170">Cobalt</keyword>
<evidence type="ECO:0000256" key="8">
    <source>
        <dbReference type="ARBA" id="ARBA00022490"/>
    </source>
</evidence>
<comment type="cofactor">
    <cofactor evidence="17">
        <name>Co(2+)</name>
        <dbReference type="ChEBI" id="CHEBI:48828"/>
    </cofactor>
    <cofactor evidence="17">
        <name>Zn(2+)</name>
        <dbReference type="ChEBI" id="CHEBI:29105"/>
    </cofactor>
    <text evidence="17">Binds 1 divalent metal cation per subunit. Can use either Co(2+) or Zn(2+).</text>
</comment>
<comment type="function">
    <text evidence="17">Catalyzes the conversion of 3-deoxy-D-arabino-heptulosonate 7-phosphate (DAHP) to dehydroquinate (DHQ).</text>
</comment>
<dbReference type="Proteomes" id="UP000184526">
    <property type="component" value="Unassembled WGS sequence"/>
</dbReference>
<dbReference type="GO" id="GO:0000166">
    <property type="term" value="F:nucleotide binding"/>
    <property type="evidence" value="ECO:0007669"/>
    <property type="project" value="UniProtKB-KW"/>
</dbReference>
<dbReference type="GO" id="GO:0009423">
    <property type="term" value="P:chorismate biosynthetic process"/>
    <property type="evidence" value="ECO:0007669"/>
    <property type="project" value="UniProtKB-UniRule"/>
</dbReference>
<organism evidence="20 21">
    <name type="scientific">Clostridium collagenovorans DSM 3089</name>
    <dbReference type="NCBI Taxonomy" id="1121306"/>
    <lineage>
        <taxon>Bacteria</taxon>
        <taxon>Bacillati</taxon>
        <taxon>Bacillota</taxon>
        <taxon>Clostridia</taxon>
        <taxon>Eubacteriales</taxon>
        <taxon>Clostridiaceae</taxon>
        <taxon>Clostridium</taxon>
    </lineage>
</organism>
<evidence type="ECO:0000256" key="7">
    <source>
        <dbReference type="ARBA" id="ARBA00017684"/>
    </source>
</evidence>
<dbReference type="OrthoDB" id="9806583at2"/>
<feature type="binding site" evidence="17">
    <location>
        <begin position="106"/>
        <end position="110"/>
    </location>
    <ligand>
        <name>NAD(+)</name>
        <dbReference type="ChEBI" id="CHEBI:57540"/>
    </ligand>
</feature>
<comment type="cofactor">
    <cofactor evidence="2 17">
        <name>NAD(+)</name>
        <dbReference type="ChEBI" id="CHEBI:57540"/>
    </cofactor>
</comment>
<comment type="similarity">
    <text evidence="5 17">Belongs to the sugar phosphate cyclases superfamily. Dehydroquinate synthase family.</text>
</comment>
<feature type="domain" description="3-dehydroquinate synthase N-terminal" evidence="18">
    <location>
        <begin position="68"/>
        <end position="178"/>
    </location>
</feature>
<keyword evidence="14 17" id="KW-0057">Aromatic amino acid biosynthesis</keyword>
<reference evidence="20 21" key="1">
    <citation type="submission" date="2016-11" db="EMBL/GenBank/DDBJ databases">
        <authorList>
            <person name="Jaros S."/>
            <person name="Januszkiewicz K."/>
            <person name="Wedrychowicz H."/>
        </authorList>
    </citation>
    <scope>NUCLEOTIDE SEQUENCE [LARGE SCALE GENOMIC DNA]</scope>
    <source>
        <strain evidence="20 21">DSM 3089</strain>
    </source>
</reference>
<dbReference type="SUPFAM" id="SSF56796">
    <property type="entry name" value="Dehydroquinate synthase-like"/>
    <property type="match status" value="1"/>
</dbReference>
<evidence type="ECO:0000256" key="9">
    <source>
        <dbReference type="ARBA" id="ARBA00022605"/>
    </source>
</evidence>
<evidence type="ECO:0000256" key="2">
    <source>
        <dbReference type="ARBA" id="ARBA00001911"/>
    </source>
</evidence>
<dbReference type="InterPro" id="IPR030963">
    <property type="entry name" value="DHQ_synth_fam"/>
</dbReference>
<protein>
    <recommendedName>
        <fullName evidence="7 17">3-dehydroquinate synthase</fullName>
        <shortName evidence="17">DHQS</shortName>
        <ecNumber evidence="6 17">4.2.3.4</ecNumber>
    </recommendedName>
</protein>
<comment type="subcellular location">
    <subcellularLocation>
        <location evidence="3 17">Cytoplasm</location>
    </subcellularLocation>
</comment>
<dbReference type="GO" id="GO:0005737">
    <property type="term" value="C:cytoplasm"/>
    <property type="evidence" value="ECO:0007669"/>
    <property type="project" value="UniProtKB-SubCell"/>
</dbReference>
<evidence type="ECO:0000256" key="3">
    <source>
        <dbReference type="ARBA" id="ARBA00004496"/>
    </source>
</evidence>
<dbReference type="Gene3D" id="3.40.50.1970">
    <property type="match status" value="1"/>
</dbReference>
<feature type="binding site" evidence="17">
    <location>
        <position position="143"/>
    </location>
    <ligand>
        <name>NAD(+)</name>
        <dbReference type="ChEBI" id="CHEBI:57540"/>
    </ligand>
</feature>
<evidence type="ECO:0000256" key="4">
    <source>
        <dbReference type="ARBA" id="ARBA00004661"/>
    </source>
</evidence>
<evidence type="ECO:0000256" key="12">
    <source>
        <dbReference type="ARBA" id="ARBA00022833"/>
    </source>
</evidence>
<sequence length="354" mass="39965">MKKLDVVLKDKSYPIVIGKNLIDTLGERIKEFYKGTKLAIVTDENLNSIYGERVKKNLEKDGFEVKLIVVAAGEKSKSFGVLQELYNGFLDFKLTRSDLIIAFGGGVVGDLCGFAASTFLRGVPFVQVPTSLLAQIDSSVGGKVAIDLERGKNLVGSFYHPEFVLIDTELLKTLDKRFLWDGMAEVIKYGCISSKELFSRLMEFKDEEELLNNIDEIVFKCCDIKRKVVQEDEKDKGLRMILNFGHTIGHGIEKYFDYSKYTHGEAVAMGMYMITKNSEELGITQLGTSNKIKEILSKYNLEYNLDNIDMKEIVESTTLDKKNIGNKMNLILLEEIGVSFIKSIDNNEIGKYIY</sequence>
<dbReference type="UniPathway" id="UPA00053">
    <property type="reaction ID" value="UER00085"/>
</dbReference>
<dbReference type="GO" id="GO:0046872">
    <property type="term" value="F:metal ion binding"/>
    <property type="evidence" value="ECO:0007669"/>
    <property type="project" value="UniProtKB-KW"/>
</dbReference>
<dbReference type="EMBL" id="FQXP01000008">
    <property type="protein sequence ID" value="SHH99815.1"/>
    <property type="molecule type" value="Genomic_DNA"/>
</dbReference>
<dbReference type="Pfam" id="PF01761">
    <property type="entry name" value="DHQ_synthase"/>
    <property type="match status" value="1"/>
</dbReference>
<keyword evidence="13 17" id="KW-0520">NAD</keyword>
<dbReference type="InterPro" id="IPR030960">
    <property type="entry name" value="DHQS/DOIS_N"/>
</dbReference>
<gene>
    <name evidence="17" type="primary">aroB</name>
    <name evidence="20" type="ORF">SAMN02745196_02295</name>
</gene>
<proteinExistence type="inferred from homology"/>
<dbReference type="Gene3D" id="1.20.1090.10">
    <property type="entry name" value="Dehydroquinate synthase-like - alpha domain"/>
    <property type="match status" value="1"/>
</dbReference>
<accession>A0A1M5XIW9</accession>
<dbReference type="STRING" id="1121306.SAMN02745196_02295"/>
<dbReference type="GO" id="GO:0008652">
    <property type="term" value="P:amino acid biosynthetic process"/>
    <property type="evidence" value="ECO:0007669"/>
    <property type="project" value="UniProtKB-KW"/>
</dbReference>
<keyword evidence="15 17" id="KW-0456">Lyase</keyword>
<dbReference type="EC" id="4.2.3.4" evidence="6 17"/>
<dbReference type="Pfam" id="PF24621">
    <property type="entry name" value="DHQS_C"/>
    <property type="match status" value="1"/>
</dbReference>
<evidence type="ECO:0000256" key="16">
    <source>
        <dbReference type="ARBA" id="ARBA00023285"/>
    </source>
</evidence>
<evidence type="ECO:0000256" key="10">
    <source>
        <dbReference type="ARBA" id="ARBA00022723"/>
    </source>
</evidence>
<dbReference type="GO" id="GO:0009073">
    <property type="term" value="P:aromatic amino acid family biosynthetic process"/>
    <property type="evidence" value="ECO:0007669"/>
    <property type="project" value="UniProtKB-KW"/>
</dbReference>
<dbReference type="InterPro" id="IPR056179">
    <property type="entry name" value="DHQS_C"/>
</dbReference>
<dbReference type="HAMAP" id="MF_00110">
    <property type="entry name" value="DHQ_synthase"/>
    <property type="match status" value="1"/>
</dbReference>
<dbReference type="NCBIfam" id="TIGR01357">
    <property type="entry name" value="aroB"/>
    <property type="match status" value="1"/>
</dbReference>
<dbReference type="AlphaFoldDB" id="A0A1M5XIW9"/>
<evidence type="ECO:0000256" key="14">
    <source>
        <dbReference type="ARBA" id="ARBA00023141"/>
    </source>
</evidence>
<dbReference type="PANTHER" id="PTHR43622:SF7">
    <property type="entry name" value="3-DEHYDROQUINATE SYNTHASE, CHLOROPLASTIC"/>
    <property type="match status" value="1"/>
</dbReference>
<name>A0A1M5XIW9_9CLOT</name>
<evidence type="ECO:0000256" key="11">
    <source>
        <dbReference type="ARBA" id="ARBA00022741"/>
    </source>
</evidence>
<feature type="binding site" evidence="17">
    <location>
        <position position="246"/>
    </location>
    <ligand>
        <name>Zn(2+)</name>
        <dbReference type="ChEBI" id="CHEBI:29105"/>
    </ligand>
</feature>
<evidence type="ECO:0000256" key="15">
    <source>
        <dbReference type="ARBA" id="ARBA00023239"/>
    </source>
</evidence>
<comment type="pathway">
    <text evidence="4 17">Metabolic intermediate biosynthesis; chorismate biosynthesis; chorismate from D-erythrose 4-phosphate and phosphoenolpyruvate: step 2/7.</text>
</comment>
<evidence type="ECO:0000256" key="13">
    <source>
        <dbReference type="ARBA" id="ARBA00023027"/>
    </source>
</evidence>
<evidence type="ECO:0000259" key="18">
    <source>
        <dbReference type="Pfam" id="PF01761"/>
    </source>
</evidence>
<keyword evidence="9 17" id="KW-0028">Amino-acid biosynthesis</keyword>
<keyword evidence="8 17" id="KW-0963">Cytoplasm</keyword>
<evidence type="ECO:0000313" key="21">
    <source>
        <dbReference type="Proteomes" id="UP000184526"/>
    </source>
</evidence>
<dbReference type="PIRSF" id="PIRSF001455">
    <property type="entry name" value="DHQ_synth"/>
    <property type="match status" value="1"/>
</dbReference>
<dbReference type="GO" id="GO:0003856">
    <property type="term" value="F:3-dehydroquinate synthase activity"/>
    <property type="evidence" value="ECO:0007669"/>
    <property type="project" value="UniProtKB-UniRule"/>
</dbReference>
<feature type="domain" description="3-dehydroquinate synthase C-terminal" evidence="19">
    <location>
        <begin position="182"/>
        <end position="323"/>
    </location>
</feature>
<evidence type="ECO:0000313" key="20">
    <source>
        <dbReference type="EMBL" id="SHH99815.1"/>
    </source>
</evidence>
<comment type="catalytic activity">
    <reaction evidence="1 17">
        <text>7-phospho-2-dehydro-3-deoxy-D-arabino-heptonate = 3-dehydroquinate + phosphate</text>
        <dbReference type="Rhea" id="RHEA:21968"/>
        <dbReference type="ChEBI" id="CHEBI:32364"/>
        <dbReference type="ChEBI" id="CHEBI:43474"/>
        <dbReference type="ChEBI" id="CHEBI:58394"/>
        <dbReference type="EC" id="4.2.3.4"/>
    </reaction>
</comment>
<dbReference type="PANTHER" id="PTHR43622">
    <property type="entry name" value="3-DEHYDROQUINATE SYNTHASE"/>
    <property type="match status" value="1"/>
</dbReference>
<evidence type="ECO:0000256" key="6">
    <source>
        <dbReference type="ARBA" id="ARBA00013031"/>
    </source>
</evidence>
<feature type="binding site" evidence="17">
    <location>
        <begin position="130"/>
        <end position="131"/>
    </location>
    <ligand>
        <name>NAD(+)</name>
        <dbReference type="ChEBI" id="CHEBI:57540"/>
    </ligand>
</feature>
<dbReference type="InterPro" id="IPR016037">
    <property type="entry name" value="DHQ_synth_AroB"/>
</dbReference>
<feature type="binding site" evidence="17">
    <location>
        <position position="185"/>
    </location>
    <ligand>
        <name>Zn(2+)</name>
        <dbReference type="ChEBI" id="CHEBI:29105"/>
    </ligand>
</feature>
<comment type="caution">
    <text evidence="17">Lacks conserved residue(s) required for the propagation of feature annotation.</text>
</comment>
<keyword evidence="11 17" id="KW-0547">Nucleotide-binding</keyword>
<keyword evidence="10 17" id="KW-0479">Metal-binding</keyword>
<evidence type="ECO:0000259" key="19">
    <source>
        <dbReference type="Pfam" id="PF24621"/>
    </source>
</evidence>
<dbReference type="InterPro" id="IPR050071">
    <property type="entry name" value="Dehydroquinate_synthase"/>
</dbReference>
<keyword evidence="12 17" id="KW-0862">Zinc</keyword>
<feature type="binding site" evidence="17">
    <location>
        <position position="263"/>
    </location>
    <ligand>
        <name>Zn(2+)</name>
        <dbReference type="ChEBI" id="CHEBI:29105"/>
    </ligand>
</feature>
<keyword evidence="21" id="KW-1185">Reference proteome</keyword>
<dbReference type="FunFam" id="3.40.50.1970:FF:000001">
    <property type="entry name" value="3-dehydroquinate synthase"/>
    <property type="match status" value="1"/>
</dbReference>